<reference evidence="10 11" key="1">
    <citation type="journal article" date="2012" name="J. Bacteriol.">
        <title>Genome Sequence of Pectin-Degrading Alishewanella agri, Isolated from Landfill Soil.</title>
        <authorList>
            <person name="Kim J."/>
            <person name="Jung J."/>
            <person name="Sung J.S."/>
            <person name="Chun J."/>
            <person name="Park W."/>
        </authorList>
    </citation>
    <scope>NUCLEOTIDE SEQUENCE [LARGE SCALE GENOMIC DNA]</scope>
    <source>
        <strain evidence="10 11">BL06</strain>
    </source>
</reference>
<feature type="transmembrane region" description="Helical" evidence="8">
    <location>
        <begin position="41"/>
        <end position="59"/>
    </location>
</feature>
<proteinExistence type="predicted"/>
<organism evidence="10 11">
    <name type="scientific">Alishewanella agri BL06</name>
    <dbReference type="NCBI Taxonomy" id="1195246"/>
    <lineage>
        <taxon>Bacteria</taxon>
        <taxon>Pseudomonadati</taxon>
        <taxon>Pseudomonadota</taxon>
        <taxon>Gammaproteobacteria</taxon>
        <taxon>Alteromonadales</taxon>
        <taxon>Alteromonadaceae</taxon>
        <taxon>Alishewanella</taxon>
    </lineage>
</organism>
<evidence type="ECO:0000313" key="10">
    <source>
        <dbReference type="EMBL" id="EIW87739.1"/>
    </source>
</evidence>
<feature type="domain" description="Potassium channel" evidence="9">
    <location>
        <begin position="16"/>
        <end position="88"/>
    </location>
</feature>
<evidence type="ECO:0000313" key="11">
    <source>
        <dbReference type="Proteomes" id="UP000035062"/>
    </source>
</evidence>
<dbReference type="EMBL" id="AKKU01000026">
    <property type="protein sequence ID" value="EIW87739.1"/>
    <property type="molecule type" value="Genomic_DNA"/>
</dbReference>
<keyword evidence="7" id="KW-0407">Ion channel</keyword>
<keyword evidence="5" id="KW-0406">Ion transport</keyword>
<dbReference type="GO" id="GO:0001508">
    <property type="term" value="P:action potential"/>
    <property type="evidence" value="ECO:0007669"/>
    <property type="project" value="TreeGrafter"/>
</dbReference>
<dbReference type="InterPro" id="IPR028325">
    <property type="entry name" value="VG_K_chnl"/>
</dbReference>
<dbReference type="GO" id="GO:0008076">
    <property type="term" value="C:voltage-gated potassium channel complex"/>
    <property type="evidence" value="ECO:0007669"/>
    <property type="project" value="InterPro"/>
</dbReference>
<evidence type="ECO:0000256" key="3">
    <source>
        <dbReference type="ARBA" id="ARBA00022692"/>
    </source>
</evidence>
<evidence type="ECO:0000256" key="7">
    <source>
        <dbReference type="ARBA" id="ARBA00023303"/>
    </source>
</evidence>
<evidence type="ECO:0000256" key="4">
    <source>
        <dbReference type="ARBA" id="ARBA00022989"/>
    </source>
</evidence>
<protein>
    <submittedName>
        <fullName evidence="10">Putative ion channel</fullName>
    </submittedName>
</protein>
<name>I9NZ70_9ALTE</name>
<dbReference type="PANTHER" id="PTHR11537">
    <property type="entry name" value="VOLTAGE-GATED POTASSIUM CHANNEL"/>
    <property type="match status" value="1"/>
</dbReference>
<comment type="caution">
    <text evidence="10">The sequence shown here is derived from an EMBL/GenBank/DDBJ whole genome shotgun (WGS) entry which is preliminary data.</text>
</comment>
<keyword evidence="11" id="KW-1185">Reference proteome</keyword>
<dbReference type="SUPFAM" id="SSF81324">
    <property type="entry name" value="Voltage-gated potassium channels"/>
    <property type="match status" value="1"/>
</dbReference>
<evidence type="ECO:0000256" key="2">
    <source>
        <dbReference type="ARBA" id="ARBA00022448"/>
    </source>
</evidence>
<dbReference type="Pfam" id="PF07885">
    <property type="entry name" value="Ion_trans_2"/>
    <property type="match status" value="1"/>
</dbReference>
<dbReference type="GO" id="GO:0005249">
    <property type="term" value="F:voltage-gated potassium channel activity"/>
    <property type="evidence" value="ECO:0007669"/>
    <property type="project" value="InterPro"/>
</dbReference>
<dbReference type="eggNOG" id="COG1226">
    <property type="taxonomic scope" value="Bacteria"/>
</dbReference>
<evidence type="ECO:0000259" key="9">
    <source>
        <dbReference type="Pfam" id="PF07885"/>
    </source>
</evidence>
<accession>I9NZ70</accession>
<dbReference type="Proteomes" id="UP000035062">
    <property type="component" value="Unassembled WGS sequence"/>
</dbReference>
<dbReference type="RefSeq" id="WP_008985657.1">
    <property type="nucleotide sequence ID" value="NZ_AKKU01000026.1"/>
</dbReference>
<dbReference type="AlphaFoldDB" id="I9NZ70"/>
<gene>
    <name evidence="10" type="ORF">AGRI_14500</name>
</gene>
<evidence type="ECO:0000256" key="6">
    <source>
        <dbReference type="ARBA" id="ARBA00023136"/>
    </source>
</evidence>
<dbReference type="PATRIC" id="fig|1195246.3.peg.2876"/>
<dbReference type="InterPro" id="IPR013099">
    <property type="entry name" value="K_chnl_dom"/>
</dbReference>
<feature type="transmembrane region" description="Helical" evidence="8">
    <location>
        <begin position="65"/>
        <end position="89"/>
    </location>
</feature>
<evidence type="ECO:0000256" key="1">
    <source>
        <dbReference type="ARBA" id="ARBA00004141"/>
    </source>
</evidence>
<comment type="subcellular location">
    <subcellularLocation>
        <location evidence="1">Membrane</location>
        <topology evidence="1">Multi-pass membrane protein</topology>
    </subcellularLocation>
</comment>
<dbReference type="PANTHER" id="PTHR11537:SF254">
    <property type="entry name" value="POTASSIUM VOLTAGE-GATED CHANNEL PROTEIN SHAB"/>
    <property type="match status" value="1"/>
</dbReference>
<feature type="transmembrane region" description="Helical" evidence="8">
    <location>
        <begin position="6"/>
        <end position="29"/>
    </location>
</feature>
<keyword evidence="2" id="KW-0813">Transport</keyword>
<keyword evidence="6 8" id="KW-0472">Membrane</keyword>
<keyword evidence="4 8" id="KW-1133">Transmembrane helix</keyword>
<evidence type="ECO:0000256" key="5">
    <source>
        <dbReference type="ARBA" id="ARBA00023065"/>
    </source>
</evidence>
<sequence length="294" mass="33281">MRFVSISIKALFCSYVACILVFAIFYYFLPHGQLNKDLTPVNALYFSVVTITTLGYGDIIPTSSVAQIAISFQALFGITILGLFINAIWTGHARKIESKTKEALKQQSILTNDRKLKSYGTTLSWIFSNLENSFFEVTTPATMREGKHWKFDEKYREKDLSGMFDISLKYRNGFNTSIECFYANEDAFVTELKFLLSNFELDHHPELQKDIITYIGHYHSDQSRGALLLYAQGGHEGKGAMIMKAAFANHEDGEHFKEGFTKSELHPALIFSLTLNTKYNLVVGIDSALQKICV</sequence>
<keyword evidence="3 8" id="KW-0812">Transmembrane</keyword>
<dbReference type="Gene3D" id="1.10.287.70">
    <property type="match status" value="1"/>
</dbReference>
<evidence type="ECO:0000256" key="8">
    <source>
        <dbReference type="SAM" id="Phobius"/>
    </source>
</evidence>
<dbReference type="STRING" id="1195246.AGRI_14500"/>